<evidence type="ECO:0000313" key="2">
    <source>
        <dbReference type="EMBL" id="CAF1219035.1"/>
    </source>
</evidence>
<dbReference type="Proteomes" id="UP000681722">
    <property type="component" value="Unassembled WGS sequence"/>
</dbReference>
<comment type="caution">
    <text evidence="2">The sequence shown here is derived from an EMBL/GenBank/DDBJ whole genome shotgun (WGS) entry which is preliminary data.</text>
</comment>
<sequence>MKVLLEVGDWNEGGRGTESILKINPLVQVSYNLNVLVNNTQYLLTKILENENDTFESETLKALEPFLANLKMAITLSCSSSSEIMYTEFLEYILKDQLDLLFDQGLHFIKNLHNERKKLVDSVSHIRSVVENFVDQFIVFFIQLLQQQQQKQIGTLQDHYSTTIKTRSQLDHIHLLETLSKENLIRHFRYDNNINEELDWYNQLAQFLIQGWSQAPRILRSFASPTTSHLNSTTKRLRYSFAFNLLNEEGQKILLFLQQTIGQLKGKYHQRELLNDEPVVVYLIRLTKLLRYELMRMSTMNLKQLKLDLNSADRLTLRPSLTQVKSTTDEWTKEIDLLLAHRQKIKEWWVQRMADEYFGRVRTIEEQNRRLENEYKLKCRQVEERIQKTKTLSINILNKIKLIGMLLHEAKFQTNEFDIAYAETLTNDAVQIVQRLVKIQQTIPQSCKFDSDKEGKDLRNLICLDSVRIEVKKVEYRDDKPKDKQRRRNMWDNKI</sequence>
<dbReference type="AlphaFoldDB" id="A0A814XMJ5"/>
<keyword evidence="4" id="KW-1185">Reference proteome</keyword>
<feature type="coiled-coil region" evidence="1">
    <location>
        <begin position="354"/>
        <end position="381"/>
    </location>
</feature>
<evidence type="ECO:0000313" key="4">
    <source>
        <dbReference type="Proteomes" id="UP000663829"/>
    </source>
</evidence>
<dbReference type="Proteomes" id="UP000663829">
    <property type="component" value="Unassembled WGS sequence"/>
</dbReference>
<proteinExistence type="predicted"/>
<dbReference type="EMBL" id="CAJOBC010009231">
    <property type="protein sequence ID" value="CAF3982545.1"/>
    <property type="molecule type" value="Genomic_DNA"/>
</dbReference>
<keyword evidence="1" id="KW-0175">Coiled coil</keyword>
<evidence type="ECO:0000256" key="1">
    <source>
        <dbReference type="SAM" id="Coils"/>
    </source>
</evidence>
<gene>
    <name evidence="2" type="ORF">GPM918_LOCUS24591</name>
    <name evidence="3" type="ORF">SRO942_LOCUS24594</name>
</gene>
<protein>
    <submittedName>
        <fullName evidence="2">Uncharacterized protein</fullName>
    </submittedName>
</protein>
<name>A0A814XMJ5_9BILA</name>
<evidence type="ECO:0000313" key="3">
    <source>
        <dbReference type="EMBL" id="CAF3982545.1"/>
    </source>
</evidence>
<accession>A0A814XMJ5</accession>
<dbReference type="EMBL" id="CAJNOQ010009228">
    <property type="protein sequence ID" value="CAF1219035.1"/>
    <property type="molecule type" value="Genomic_DNA"/>
</dbReference>
<organism evidence="2 4">
    <name type="scientific">Didymodactylos carnosus</name>
    <dbReference type="NCBI Taxonomy" id="1234261"/>
    <lineage>
        <taxon>Eukaryota</taxon>
        <taxon>Metazoa</taxon>
        <taxon>Spiralia</taxon>
        <taxon>Gnathifera</taxon>
        <taxon>Rotifera</taxon>
        <taxon>Eurotatoria</taxon>
        <taxon>Bdelloidea</taxon>
        <taxon>Philodinida</taxon>
        <taxon>Philodinidae</taxon>
        <taxon>Didymodactylos</taxon>
    </lineage>
</organism>
<reference evidence="2" key="1">
    <citation type="submission" date="2021-02" db="EMBL/GenBank/DDBJ databases">
        <authorList>
            <person name="Nowell W R."/>
        </authorList>
    </citation>
    <scope>NUCLEOTIDE SEQUENCE</scope>
</reference>